<dbReference type="InterPro" id="IPR036236">
    <property type="entry name" value="Znf_C2H2_sf"/>
</dbReference>
<protein>
    <recommendedName>
        <fullName evidence="1">C2H2-type domain-containing protein</fullName>
    </recommendedName>
</protein>
<sequence length="153" mass="17476">DTASTESAVISVYTKPSIDTERCNVEDAVENNAKSSETVNNGTCKENGVNVSIESQRKQTTQNTYLTRYSGEKPYKIKLFKCGECKVCFLTEDVCYKHVVNHVPLDVKDYIECKLCGFQFLIVDTLPRHIAKHHQEPFMFEDVLIEEYQPTAR</sequence>
<dbReference type="PROSITE" id="PS00028">
    <property type="entry name" value="ZINC_FINGER_C2H2_1"/>
    <property type="match status" value="2"/>
</dbReference>
<dbReference type="Gene3D" id="3.30.160.60">
    <property type="entry name" value="Classic Zinc Finger"/>
    <property type="match status" value="1"/>
</dbReference>
<feature type="domain" description="C2H2-type" evidence="1">
    <location>
        <begin position="113"/>
        <end position="134"/>
    </location>
</feature>
<name>A0A1E1WPH9_PECGO</name>
<dbReference type="SMART" id="SM00355">
    <property type="entry name" value="ZnF_C2H2"/>
    <property type="match status" value="2"/>
</dbReference>
<feature type="non-terminal residue" evidence="2">
    <location>
        <position position="153"/>
    </location>
</feature>
<evidence type="ECO:0000259" key="1">
    <source>
        <dbReference type="PROSITE" id="PS00028"/>
    </source>
</evidence>
<dbReference type="OrthoDB" id="7285826at2759"/>
<dbReference type="EMBL" id="GDQN01002170">
    <property type="protein sequence ID" value="JAT88884.1"/>
    <property type="molecule type" value="Transcribed_RNA"/>
</dbReference>
<gene>
    <name evidence="2" type="ORF">g.19888</name>
</gene>
<feature type="non-terminal residue" evidence="2">
    <location>
        <position position="1"/>
    </location>
</feature>
<organism evidence="2">
    <name type="scientific">Pectinophora gossypiella</name>
    <name type="common">Cotton pink bollworm</name>
    <name type="synonym">Depressaria gossypiella</name>
    <dbReference type="NCBI Taxonomy" id="13191"/>
    <lineage>
        <taxon>Eukaryota</taxon>
        <taxon>Metazoa</taxon>
        <taxon>Ecdysozoa</taxon>
        <taxon>Arthropoda</taxon>
        <taxon>Hexapoda</taxon>
        <taxon>Insecta</taxon>
        <taxon>Pterygota</taxon>
        <taxon>Neoptera</taxon>
        <taxon>Endopterygota</taxon>
        <taxon>Lepidoptera</taxon>
        <taxon>Glossata</taxon>
        <taxon>Ditrysia</taxon>
        <taxon>Gelechioidea</taxon>
        <taxon>Gelechiidae</taxon>
        <taxon>Apatetrinae</taxon>
        <taxon>Pectinophora</taxon>
    </lineage>
</organism>
<reference evidence="2" key="1">
    <citation type="submission" date="2015-09" db="EMBL/GenBank/DDBJ databases">
        <title>De novo assembly of Pectinophora gossypiella (Pink Bollworm) gut transcriptome.</title>
        <authorList>
            <person name="Tassone E.E."/>
        </authorList>
    </citation>
    <scope>NUCLEOTIDE SEQUENCE</scope>
</reference>
<evidence type="ECO:0000313" key="2">
    <source>
        <dbReference type="EMBL" id="JAT88884.1"/>
    </source>
</evidence>
<dbReference type="AlphaFoldDB" id="A0A1E1WPH9"/>
<dbReference type="InterPro" id="IPR013087">
    <property type="entry name" value="Znf_C2H2_type"/>
</dbReference>
<feature type="domain" description="C2H2-type" evidence="1">
    <location>
        <begin position="82"/>
        <end position="102"/>
    </location>
</feature>
<proteinExistence type="predicted"/>
<dbReference type="SUPFAM" id="SSF57667">
    <property type="entry name" value="beta-beta-alpha zinc fingers"/>
    <property type="match status" value="1"/>
</dbReference>
<accession>A0A1E1WPH9</accession>